<name>A0ABC8AX78_9NOCA</name>
<feature type="chain" id="PRO_5044860786" description="Acid stress chaperone HdeA" evidence="1">
    <location>
        <begin position="19"/>
        <end position="103"/>
    </location>
</feature>
<dbReference type="KEGG" id="nsr:NS506_04660"/>
<keyword evidence="1" id="KW-0732">Signal</keyword>
<evidence type="ECO:0000313" key="2">
    <source>
        <dbReference type="EMBL" id="APA98707.1"/>
    </source>
</evidence>
<dbReference type="Proteomes" id="UP000180166">
    <property type="component" value="Chromosome"/>
</dbReference>
<gene>
    <name evidence="2" type="ORF">NS506_04660</name>
</gene>
<dbReference type="AlphaFoldDB" id="A0ABC8AX78"/>
<proteinExistence type="predicted"/>
<protein>
    <recommendedName>
        <fullName evidence="4">Acid stress chaperone HdeA</fullName>
    </recommendedName>
</protein>
<accession>A0ABC8AX78</accession>
<evidence type="ECO:0000313" key="3">
    <source>
        <dbReference type="Proteomes" id="UP000180166"/>
    </source>
</evidence>
<sequence>MMNTARWTALAAAATAIALLTGCSDVEKALNKGGETKCSDYLAQDANTQRITITKFIKQQTGSDNEPPGTQVDLSMAAVQSLCQVQANKDTQIKNANLLGILH</sequence>
<evidence type="ECO:0008006" key="4">
    <source>
        <dbReference type="Google" id="ProtNLM"/>
    </source>
</evidence>
<organism evidence="2 3">
    <name type="scientific">Nocardia seriolae</name>
    <dbReference type="NCBI Taxonomy" id="37332"/>
    <lineage>
        <taxon>Bacteria</taxon>
        <taxon>Bacillati</taxon>
        <taxon>Actinomycetota</taxon>
        <taxon>Actinomycetes</taxon>
        <taxon>Mycobacteriales</taxon>
        <taxon>Nocardiaceae</taxon>
        <taxon>Nocardia</taxon>
    </lineage>
</organism>
<dbReference type="EMBL" id="CP017839">
    <property type="protein sequence ID" value="APA98707.1"/>
    <property type="molecule type" value="Genomic_DNA"/>
</dbReference>
<evidence type="ECO:0000256" key="1">
    <source>
        <dbReference type="SAM" id="SignalP"/>
    </source>
</evidence>
<dbReference type="PROSITE" id="PS51257">
    <property type="entry name" value="PROKAR_LIPOPROTEIN"/>
    <property type="match status" value="1"/>
</dbReference>
<reference evidence="2 3" key="1">
    <citation type="submission" date="2016-10" db="EMBL/GenBank/DDBJ databases">
        <title>Genome sequence of Nocardia seriolae strain EM150506, isolated from Anguila japonica.</title>
        <authorList>
            <person name="Han H.-J."/>
        </authorList>
    </citation>
    <scope>NUCLEOTIDE SEQUENCE [LARGE SCALE GENOMIC DNA]</scope>
    <source>
        <strain evidence="2 3">EM150506</strain>
    </source>
</reference>
<feature type="signal peptide" evidence="1">
    <location>
        <begin position="1"/>
        <end position="18"/>
    </location>
</feature>